<dbReference type="AlphaFoldDB" id="A0A8H4EY70"/>
<reference evidence="3 4" key="1">
    <citation type="submission" date="2019-09" db="EMBL/GenBank/DDBJ databases">
        <authorList>
            <consortium name="DOE Joint Genome Institute"/>
            <person name="Mondo S.J."/>
            <person name="Navarro-Mendoza M.I."/>
            <person name="Perez-Arques C."/>
            <person name="Panchal S."/>
            <person name="Nicolas F.E."/>
            <person name="Ganguly P."/>
            <person name="Pangilinan J."/>
            <person name="Grigoriev I."/>
            <person name="Heitman J."/>
            <person name="Sanya K."/>
            <person name="Garre V."/>
        </authorList>
    </citation>
    <scope>NUCLEOTIDE SEQUENCE [LARGE SCALE GENOMIC DNA]</scope>
    <source>
        <strain evidence="3 4">MU402</strain>
    </source>
</reference>
<sequence length="122" mass="14133">MSENLASQDLVGFAVEPITDCPHIPAYKIIEKGPDLYHKPCQSCGDTKENWQCLHCKSVYCSRYCQGHMKQHIQDVPEHSVCISYSDLSVWCYKCDNYITHNDLEPIKRILYVSKFGQEPYQ</sequence>
<accession>A0A8H4EY70</accession>
<gene>
    <name evidence="3" type="ORF">FB192DRAFT_1393841</name>
</gene>
<dbReference type="Proteomes" id="UP000469890">
    <property type="component" value="Unassembled WGS sequence"/>
</dbReference>
<keyword evidence="1" id="KW-0479">Metal-binding</keyword>
<evidence type="ECO:0000259" key="2">
    <source>
        <dbReference type="PROSITE" id="PS50271"/>
    </source>
</evidence>
<proteinExistence type="predicted"/>
<comment type="caution">
    <text evidence="3">The sequence shown here is derived from an EMBL/GenBank/DDBJ whole genome shotgun (WGS) entry which is preliminary data.</text>
</comment>
<dbReference type="GO" id="GO:0008270">
    <property type="term" value="F:zinc ion binding"/>
    <property type="evidence" value="ECO:0007669"/>
    <property type="project" value="UniProtKB-KW"/>
</dbReference>
<dbReference type="PROSITE" id="PS50271">
    <property type="entry name" value="ZF_UBP"/>
    <property type="match status" value="1"/>
</dbReference>
<feature type="domain" description="UBP-type" evidence="2">
    <location>
        <begin position="19"/>
        <end position="118"/>
    </location>
</feature>
<keyword evidence="1" id="KW-0862">Zinc</keyword>
<dbReference type="SMART" id="SM00290">
    <property type="entry name" value="ZnF_UBP"/>
    <property type="match status" value="1"/>
</dbReference>
<dbReference type="Pfam" id="PF02148">
    <property type="entry name" value="zf-UBP"/>
    <property type="match status" value="1"/>
</dbReference>
<evidence type="ECO:0000256" key="1">
    <source>
        <dbReference type="PROSITE-ProRule" id="PRU00502"/>
    </source>
</evidence>
<name>A0A8H4EY70_MUCCL</name>
<organism evidence="3 4">
    <name type="scientific">Mucor circinelloides f. lusitanicus</name>
    <name type="common">Mucor racemosus var. lusitanicus</name>
    <dbReference type="NCBI Taxonomy" id="29924"/>
    <lineage>
        <taxon>Eukaryota</taxon>
        <taxon>Fungi</taxon>
        <taxon>Fungi incertae sedis</taxon>
        <taxon>Mucoromycota</taxon>
        <taxon>Mucoromycotina</taxon>
        <taxon>Mucoromycetes</taxon>
        <taxon>Mucorales</taxon>
        <taxon>Mucorineae</taxon>
        <taxon>Mucoraceae</taxon>
        <taxon>Mucor</taxon>
    </lineage>
</organism>
<dbReference type="InterPro" id="IPR001607">
    <property type="entry name" value="Znf_UBP"/>
</dbReference>
<dbReference type="EMBL" id="JAAECE010000007">
    <property type="protein sequence ID" value="KAF1798901.1"/>
    <property type="molecule type" value="Genomic_DNA"/>
</dbReference>
<dbReference type="PANTHER" id="PTHR47665:SF1">
    <property type="entry name" value="HISTONE DEACETYLASE-LIKE PROTEIN"/>
    <property type="match status" value="1"/>
</dbReference>
<keyword evidence="1" id="KW-0863">Zinc-finger</keyword>
<evidence type="ECO:0000313" key="4">
    <source>
        <dbReference type="Proteomes" id="UP000469890"/>
    </source>
</evidence>
<protein>
    <recommendedName>
        <fullName evidence="2">UBP-type domain-containing protein</fullName>
    </recommendedName>
</protein>
<dbReference type="SUPFAM" id="SSF57850">
    <property type="entry name" value="RING/U-box"/>
    <property type="match status" value="1"/>
</dbReference>
<dbReference type="InterPro" id="IPR013083">
    <property type="entry name" value="Znf_RING/FYVE/PHD"/>
</dbReference>
<dbReference type="Gene3D" id="3.30.40.10">
    <property type="entry name" value="Zinc/RING finger domain, C3HC4 (zinc finger)"/>
    <property type="match status" value="1"/>
</dbReference>
<evidence type="ECO:0000313" key="3">
    <source>
        <dbReference type="EMBL" id="KAF1798901.1"/>
    </source>
</evidence>
<dbReference type="PANTHER" id="PTHR47665">
    <property type="entry name" value="HISTONE DEACETYLASE-LIKE PROTEIN"/>
    <property type="match status" value="1"/>
</dbReference>